<dbReference type="InParanoid" id="A0A0V0Q964"/>
<sequence length="1130" mass="133059">MSVNSKLQVEVLSPKDHTNIQNSLKSYRSYKSQALSMDTIIDFGFKVGLEQLNEMLQSEDYKNALEIIEKFAYIILKKCEKLLVQDEKIYGPFNQLKVLNFNNWACYYRKIKNIPEAISILDEALKISYEYNLKQYKGLTNLNMGVLMNQIKDHEAAYECFVYAVSELYNDYFNLNNRNRILKKKSLKKFMVSQTDNQLNQENQKELIQNKGLLSISLYNLGIEEEYFCNYEKALIYFQQADKIASENQENQVFSQQIQLYLREYQQKIEGIQQQRQKKNIHVNPLSFSYRHKCLSCVFNKQGQDLENKILNQFEEFQKEKEFVNQKQLQRNQSQLKKDQSISKQEIQENKSKVFKKQSEQFKNFEFDMDDSLVDFDQIDQIDTLEKSNQSLKQSALLQEKQIYKDLNENQLKISTQKSSQLDIKKNVSQNKQQQQKTQNLTVSLQQQELQPFNAQTIYLEKNSKLKKQQQQQFSIHSNLINSYIKSYAGQEQKEKDIQKQSSQIQQSVKSEKINLGLNLIESQSQNLNQGIKKLSFNLNNKEENSLQYSLNEQQNDSKIKNIIDNESINKVQNQNQLSSAENKESKKIHSQKNELQKNISYNFKDTKNNNIKKWGCDQKPLNKNKRKLSQQSFISTLKPYKQLPSQLQSTKNSLMLNNNNNSQFQLQNSFFGTATSTHNLFNSVKNNQNSGNLPKILKNEQKYKYDNFQNALPLLDNYQSLNANTDLQNNAKIVNPSFFLERRREKSLPNVNSVLRKNKNSNKIRDKMFDKKLFKDKAVLDSNSCDCILCKRIFGLPKNYITVYPYRNAQLTEIQQEQNLKKSVLISNRSSLEDSEDLSDSEDSVSIEKEIELFPSPLRKKKPIIRRGKLCAGFEKEKNYLLLCFKDQEQEDQDEDTGKARDPEKGSNVHYIDFTEFFAEYDNQYNIYSEDFLSMLHYICQQLRQKMSVNYLQKTILLDNLNEGEIYVYKPKSTNEWPAYFVRIDDQHSKLKRFYSETDEQFLNKQRKEICSDKENKIFATDFEQVKLGNTRGYLYSYIDRPNCNLIICFLIFQRIKFEKISSTQYEHCVFLGKVYQTLGTFQESKDTKLVIKETINHFKSNLQIDPVLNWLHIPNRREKTALQDIDIG</sequence>
<dbReference type="OMA" id="GINSHQE"/>
<evidence type="ECO:0000256" key="1">
    <source>
        <dbReference type="SAM" id="MobiDB-lite"/>
    </source>
</evidence>
<dbReference type="SUPFAM" id="SSF48452">
    <property type="entry name" value="TPR-like"/>
    <property type="match status" value="1"/>
</dbReference>
<feature type="region of interest" description="Disordered" evidence="1">
    <location>
        <begin position="571"/>
        <end position="594"/>
    </location>
</feature>
<gene>
    <name evidence="2" type="ORF">PPERSA_00303</name>
</gene>
<protein>
    <recommendedName>
        <fullName evidence="4">Tetratricopeptide repeat protein</fullName>
    </recommendedName>
</protein>
<evidence type="ECO:0008006" key="4">
    <source>
        <dbReference type="Google" id="ProtNLM"/>
    </source>
</evidence>
<evidence type="ECO:0000313" key="3">
    <source>
        <dbReference type="Proteomes" id="UP000054937"/>
    </source>
</evidence>
<comment type="caution">
    <text evidence="2">The sequence shown here is derived from an EMBL/GenBank/DDBJ whole genome shotgun (WGS) entry which is preliminary data.</text>
</comment>
<dbReference type="AlphaFoldDB" id="A0A0V0Q964"/>
<feature type="compositionally biased region" description="Basic and acidic residues" evidence="1">
    <location>
        <begin position="582"/>
        <end position="594"/>
    </location>
</feature>
<dbReference type="EMBL" id="LDAU01000232">
    <property type="protein sequence ID" value="KRW98715.1"/>
    <property type="molecule type" value="Genomic_DNA"/>
</dbReference>
<dbReference type="Proteomes" id="UP000054937">
    <property type="component" value="Unassembled WGS sequence"/>
</dbReference>
<proteinExistence type="predicted"/>
<accession>A0A0V0Q964</accession>
<dbReference type="InterPro" id="IPR019734">
    <property type="entry name" value="TPR_rpt"/>
</dbReference>
<dbReference type="Gene3D" id="1.25.40.10">
    <property type="entry name" value="Tetratricopeptide repeat domain"/>
    <property type="match status" value="1"/>
</dbReference>
<dbReference type="InterPro" id="IPR011990">
    <property type="entry name" value="TPR-like_helical_dom_sf"/>
</dbReference>
<feature type="compositionally biased region" description="Polar residues" evidence="1">
    <location>
        <begin position="571"/>
        <end position="581"/>
    </location>
</feature>
<organism evidence="2 3">
    <name type="scientific">Pseudocohnilembus persalinus</name>
    <name type="common">Ciliate</name>
    <dbReference type="NCBI Taxonomy" id="266149"/>
    <lineage>
        <taxon>Eukaryota</taxon>
        <taxon>Sar</taxon>
        <taxon>Alveolata</taxon>
        <taxon>Ciliophora</taxon>
        <taxon>Intramacronucleata</taxon>
        <taxon>Oligohymenophorea</taxon>
        <taxon>Scuticociliatia</taxon>
        <taxon>Philasterida</taxon>
        <taxon>Pseudocohnilembidae</taxon>
        <taxon>Pseudocohnilembus</taxon>
    </lineage>
</organism>
<keyword evidence="3" id="KW-1185">Reference proteome</keyword>
<name>A0A0V0Q964_PSEPJ</name>
<evidence type="ECO:0000313" key="2">
    <source>
        <dbReference type="EMBL" id="KRW98715.1"/>
    </source>
</evidence>
<reference evidence="2 3" key="1">
    <citation type="journal article" date="2015" name="Sci. Rep.">
        <title>Genome of the facultative scuticociliatosis pathogen Pseudocohnilembus persalinus provides insight into its virulence through horizontal gene transfer.</title>
        <authorList>
            <person name="Xiong J."/>
            <person name="Wang G."/>
            <person name="Cheng J."/>
            <person name="Tian M."/>
            <person name="Pan X."/>
            <person name="Warren A."/>
            <person name="Jiang C."/>
            <person name="Yuan D."/>
            <person name="Miao W."/>
        </authorList>
    </citation>
    <scope>NUCLEOTIDE SEQUENCE [LARGE SCALE GENOMIC DNA]</scope>
    <source>
        <strain evidence="2">36N120E</strain>
    </source>
</reference>
<dbReference type="SMART" id="SM00028">
    <property type="entry name" value="TPR"/>
    <property type="match status" value="2"/>
</dbReference>
<dbReference type="OrthoDB" id="1658288at2759"/>